<evidence type="ECO:0000259" key="4">
    <source>
        <dbReference type="PROSITE" id="PS01124"/>
    </source>
</evidence>
<evidence type="ECO:0000313" key="6">
    <source>
        <dbReference type="EMBL" id="SMO88059.1"/>
    </source>
</evidence>
<keyword evidence="7" id="KW-1185">Reference proteome</keyword>
<dbReference type="PROSITE" id="PS50983">
    <property type="entry name" value="FE_B12_PBP"/>
    <property type="match status" value="1"/>
</dbReference>
<organism evidence="6 7">
    <name type="scientific">Melghirimyces algeriensis</name>
    <dbReference type="NCBI Taxonomy" id="910412"/>
    <lineage>
        <taxon>Bacteria</taxon>
        <taxon>Bacillati</taxon>
        <taxon>Bacillota</taxon>
        <taxon>Bacilli</taxon>
        <taxon>Bacillales</taxon>
        <taxon>Thermoactinomycetaceae</taxon>
        <taxon>Melghirimyces</taxon>
    </lineage>
</organism>
<dbReference type="GO" id="GO:0003700">
    <property type="term" value="F:DNA-binding transcription factor activity"/>
    <property type="evidence" value="ECO:0007669"/>
    <property type="project" value="InterPro"/>
</dbReference>
<dbReference type="InterPro" id="IPR018060">
    <property type="entry name" value="HTH_AraC"/>
</dbReference>
<dbReference type="GO" id="GO:0043565">
    <property type="term" value="F:sequence-specific DNA binding"/>
    <property type="evidence" value="ECO:0007669"/>
    <property type="project" value="InterPro"/>
</dbReference>
<dbReference type="SUPFAM" id="SSF46689">
    <property type="entry name" value="Homeodomain-like"/>
    <property type="match status" value="2"/>
</dbReference>
<feature type="domain" description="HTH araC/xylS-type" evidence="4">
    <location>
        <begin position="183"/>
        <end position="281"/>
    </location>
</feature>
<dbReference type="PANTHER" id="PTHR43280:SF28">
    <property type="entry name" value="HTH-TYPE TRANSCRIPTIONAL ACTIVATOR RHAS"/>
    <property type="match status" value="1"/>
</dbReference>
<dbReference type="InterPro" id="IPR014710">
    <property type="entry name" value="RmlC-like_jellyroll"/>
</dbReference>
<dbReference type="AlphaFoldDB" id="A0A521EVX2"/>
<feature type="domain" description="Fe/B12 periplasmic-binding" evidence="5">
    <location>
        <begin position="285"/>
        <end position="547"/>
    </location>
</feature>
<dbReference type="Pfam" id="PF12833">
    <property type="entry name" value="HTH_18"/>
    <property type="match status" value="1"/>
</dbReference>
<dbReference type="EMBL" id="FXTI01000011">
    <property type="protein sequence ID" value="SMO88059.1"/>
    <property type="molecule type" value="Genomic_DNA"/>
</dbReference>
<dbReference type="Gene3D" id="1.10.10.60">
    <property type="entry name" value="Homeodomain-like"/>
    <property type="match status" value="2"/>
</dbReference>
<evidence type="ECO:0000313" key="7">
    <source>
        <dbReference type="Proteomes" id="UP000315636"/>
    </source>
</evidence>
<dbReference type="Gene3D" id="2.60.120.10">
    <property type="entry name" value="Jelly Rolls"/>
    <property type="match status" value="1"/>
</dbReference>
<dbReference type="InterPro" id="IPR002491">
    <property type="entry name" value="ABC_transptr_periplasmic_BD"/>
</dbReference>
<evidence type="ECO:0000256" key="3">
    <source>
        <dbReference type="ARBA" id="ARBA00023163"/>
    </source>
</evidence>
<gene>
    <name evidence="6" type="ORF">SAMN06264849_11122</name>
</gene>
<dbReference type="RefSeq" id="WP_185956327.1">
    <property type="nucleotide sequence ID" value="NZ_FXTI01000011.1"/>
</dbReference>
<dbReference type="Proteomes" id="UP000315636">
    <property type="component" value="Unassembled WGS sequence"/>
</dbReference>
<dbReference type="Pfam" id="PF02311">
    <property type="entry name" value="AraC_binding"/>
    <property type="match status" value="1"/>
</dbReference>
<proteinExistence type="predicted"/>
<dbReference type="InterPro" id="IPR018062">
    <property type="entry name" value="HTH_AraC-typ_CS"/>
</dbReference>
<keyword evidence="2" id="KW-0238">DNA-binding</keyword>
<evidence type="ECO:0000259" key="5">
    <source>
        <dbReference type="PROSITE" id="PS50983"/>
    </source>
</evidence>
<dbReference type="SUPFAM" id="SSF51215">
    <property type="entry name" value="Regulatory protein AraC"/>
    <property type="match status" value="1"/>
</dbReference>
<sequence length="558" mass="65435">MKLMHNQENQSKRLDDKVAWSRLFCQIKGIDRVKTNEQPPRLANSFELIIVKEGKGLIRLDQASFFLHAQDVCFIHPSQVYSVETKHDESLEYICCRFEVFTVGREGLELTSFREHHLFPLKGKQSVGEFPEILETVESLYHFKESGKGLERFHKRILLEQLIYLIAKNRKTSSEKDTLKAIEETRVFMENHFHENISIGMLASKAEISAKYFSDLFKKEYGISVSEYLTNLRINKAKSLLVKGEEKIRDIANQVGYSDEFYLSRKFKQTVGISPSIYRKRRKQKVAAYDLPTIGHLYALNICPYAAPIHPKWTSYYYQTHRHEISVHLSAFQINKDWKANLQILEKNPPDLIISRDGISKEEKEQLSNIAPVYFYPQKISWREQLLSIAKYLGEWQEAKEWLKTYERKVMHTRNRMKTYVGAETFLPLRLYRGLLYLDYTRTIKEVFFGDLQMNAYPLNDGKPRKRVIFLSELARCNPDRLLLNICQESATIESWSSLQQERLWNDLNAVRFHQVYTISSDPWREYSSSSHKRVLEETIALFTGCSENQKNGSSLLF</sequence>
<dbReference type="Pfam" id="PF01497">
    <property type="entry name" value="Peripla_BP_2"/>
    <property type="match status" value="1"/>
</dbReference>
<name>A0A521EVX2_9BACL</name>
<dbReference type="PROSITE" id="PS00041">
    <property type="entry name" value="HTH_ARAC_FAMILY_1"/>
    <property type="match status" value="1"/>
</dbReference>
<dbReference type="InterPro" id="IPR009057">
    <property type="entry name" value="Homeodomain-like_sf"/>
</dbReference>
<keyword evidence="1" id="KW-0805">Transcription regulation</keyword>
<reference evidence="6 7" key="1">
    <citation type="submission" date="2017-05" db="EMBL/GenBank/DDBJ databases">
        <authorList>
            <person name="Varghese N."/>
            <person name="Submissions S."/>
        </authorList>
    </citation>
    <scope>NUCLEOTIDE SEQUENCE [LARGE SCALE GENOMIC DNA]</scope>
    <source>
        <strain evidence="6 7">DSM 45474</strain>
    </source>
</reference>
<evidence type="ECO:0000256" key="2">
    <source>
        <dbReference type="ARBA" id="ARBA00023125"/>
    </source>
</evidence>
<dbReference type="SMART" id="SM00342">
    <property type="entry name" value="HTH_ARAC"/>
    <property type="match status" value="1"/>
</dbReference>
<dbReference type="SUPFAM" id="SSF53807">
    <property type="entry name" value="Helical backbone' metal receptor"/>
    <property type="match status" value="1"/>
</dbReference>
<protein>
    <submittedName>
        <fullName evidence="6">AraC-like ligand binding domain-containing protein</fullName>
    </submittedName>
</protein>
<accession>A0A521EVX2</accession>
<dbReference type="PANTHER" id="PTHR43280">
    <property type="entry name" value="ARAC-FAMILY TRANSCRIPTIONAL REGULATOR"/>
    <property type="match status" value="1"/>
</dbReference>
<dbReference type="PROSITE" id="PS01124">
    <property type="entry name" value="HTH_ARAC_FAMILY_2"/>
    <property type="match status" value="1"/>
</dbReference>
<keyword evidence="3" id="KW-0804">Transcription</keyword>
<dbReference type="Gene3D" id="3.40.50.1980">
    <property type="entry name" value="Nitrogenase molybdenum iron protein domain"/>
    <property type="match status" value="2"/>
</dbReference>
<dbReference type="InterPro" id="IPR003313">
    <property type="entry name" value="AraC-bd"/>
</dbReference>
<dbReference type="InterPro" id="IPR037923">
    <property type="entry name" value="HTH-like"/>
</dbReference>
<evidence type="ECO:0000256" key="1">
    <source>
        <dbReference type="ARBA" id="ARBA00023015"/>
    </source>
</evidence>